<dbReference type="SUPFAM" id="SSF103025">
    <property type="entry name" value="Folate-binding domain"/>
    <property type="match status" value="1"/>
</dbReference>
<dbReference type="Gene3D" id="3.30.70.1520">
    <property type="entry name" value="Heterotetrameric sarcosine oxidase"/>
    <property type="match status" value="1"/>
</dbReference>
<reference evidence="1 2" key="1">
    <citation type="journal article" date="2018" name="Int. J. Syst. Bacteriol.">
        <title>Oceaniradius stylonemae gen. nov., sp. nov., isolated from a red alga, Stylonema cornu-cervi.</title>
        <authorList>
            <person name="Jeong S."/>
        </authorList>
    </citation>
    <scope>NUCLEOTIDE SEQUENCE [LARGE SCALE GENOMIC DNA]</scope>
    <source>
        <strain evidence="1 2">StC1</strain>
    </source>
</reference>
<sequence>MAEAMTIERRHPLAGHVFAGTGVALTPAHAAFRTSLRCPSASVPGLSDALGVALPRTPKTSVTEKGRSALWLGPDEWLLIDEKTDPMADLGGIDALHAAVDISHRNTAILVSGPGAADVINAGCPQDLSMEAFGTGACSRTIFGKAEIVLWRVKPSVFRIEVWRSFSDYVFGYLAEAARDGG</sequence>
<dbReference type="Proteomes" id="UP000246132">
    <property type="component" value="Unassembled WGS sequence"/>
</dbReference>
<comment type="caution">
    <text evidence="1">The sequence shown here is derived from an EMBL/GenBank/DDBJ whole genome shotgun (WGS) entry which is preliminary data.</text>
</comment>
<accession>A0A3A8AD92</accession>
<evidence type="ECO:0000313" key="2">
    <source>
        <dbReference type="Proteomes" id="UP000246132"/>
    </source>
</evidence>
<keyword evidence="2" id="KW-1185">Reference proteome</keyword>
<organism evidence="1 2">
    <name type="scientific">Oceaniradius stylonematis</name>
    <dbReference type="NCBI Taxonomy" id="2184161"/>
    <lineage>
        <taxon>Bacteria</taxon>
        <taxon>Pseudomonadati</taxon>
        <taxon>Pseudomonadota</taxon>
        <taxon>Alphaproteobacteria</taxon>
        <taxon>Hyphomicrobiales</taxon>
        <taxon>Ahrensiaceae</taxon>
        <taxon>Oceaniradius</taxon>
    </lineage>
</organism>
<dbReference type="AlphaFoldDB" id="A0A3A8AD92"/>
<dbReference type="Pfam" id="PF04268">
    <property type="entry name" value="SoxG"/>
    <property type="match status" value="1"/>
</dbReference>
<evidence type="ECO:0000313" key="1">
    <source>
        <dbReference type="EMBL" id="RKF07815.1"/>
    </source>
</evidence>
<dbReference type="InterPro" id="IPR027266">
    <property type="entry name" value="TrmE/GcvT-like"/>
</dbReference>
<gene>
    <name evidence="1" type="ORF">DEM25_008770</name>
</gene>
<name>A0A3A8AD92_9HYPH</name>
<dbReference type="EMBL" id="QFWV02000004">
    <property type="protein sequence ID" value="RKF07815.1"/>
    <property type="molecule type" value="Genomic_DNA"/>
</dbReference>
<proteinExistence type="predicted"/>
<dbReference type="Gene3D" id="3.30.1360.120">
    <property type="entry name" value="Probable tRNA modification gtpase trme, domain 1"/>
    <property type="match status" value="1"/>
</dbReference>
<protein>
    <submittedName>
        <fullName evidence="1">Sarcosine oxidase subunit gamma</fullName>
    </submittedName>
</protein>
<dbReference type="OrthoDB" id="9814782at2"/>
<dbReference type="InterPro" id="IPR007375">
    <property type="entry name" value="SoxG"/>
</dbReference>